<comment type="similarity">
    <text evidence="2 7">Belongs to the ferrochelatase family.</text>
</comment>
<dbReference type="Gene3D" id="3.40.50.1400">
    <property type="match status" value="2"/>
</dbReference>
<dbReference type="EC" id="4.98.1.1" evidence="7"/>
<comment type="function">
    <text evidence="7">Catalyzes the ferrous insertion into protoporphyrin IX.</text>
</comment>
<evidence type="ECO:0000256" key="4">
    <source>
        <dbReference type="ARBA" id="ARBA00023133"/>
    </source>
</evidence>
<dbReference type="InterPro" id="IPR001015">
    <property type="entry name" value="Ferrochelatase"/>
</dbReference>
<dbReference type="PROSITE" id="PS00534">
    <property type="entry name" value="FERROCHELATASE"/>
    <property type="match status" value="1"/>
</dbReference>
<evidence type="ECO:0000256" key="7">
    <source>
        <dbReference type="RuleBase" id="RU000607"/>
    </source>
</evidence>
<keyword evidence="7" id="KW-0999">Mitochondrion inner membrane</keyword>
<dbReference type="NCBIfam" id="TIGR00109">
    <property type="entry name" value="hemH"/>
    <property type="match status" value="1"/>
</dbReference>
<evidence type="ECO:0000256" key="3">
    <source>
        <dbReference type="ARBA" id="ARBA00023004"/>
    </source>
</evidence>
<proteinExistence type="inferred from homology"/>
<reference evidence="9" key="1">
    <citation type="submission" date="2017-01" db="EMBL/GenBank/DDBJ databases">
        <authorList>
            <person name="Wang Y."/>
            <person name="White M."/>
            <person name="Kvist S."/>
            <person name="Moncalvo J.-M."/>
        </authorList>
    </citation>
    <scope>NUCLEOTIDE SEQUENCE [LARGE SCALE GENOMIC DNA]</scope>
    <source>
        <strain evidence="9">COL-18-3</strain>
    </source>
</reference>
<dbReference type="AlphaFoldDB" id="A0A1R1PZ99"/>
<keyword evidence="3 7" id="KW-0408">Iron</keyword>
<sequence length="327" mass="37307">MQLPFQKYLGPLIARRRTKKIQEEYGKIGGGSPLEKWTTIQAQGMVEILDKECPETAPHQFYIGFRYNEPSIQTAVEKIRKDGMKRVVAFSQYFQYSCTTSGSNLNNLYKFQKMYDQNGEISWSFIDRWATNPLLVKVFATSIQKAIEKLPLEHRSTAPILFSAHSVPLRTVAKGDPYPCEVSGTVEHVVAELRNRNVKNPYRLIWQSKVGPLPWLEPATDKVITQLGASNCKACVISPIAFTSDHIETLFELGIEYRELAQKHGIEHYIVADPPNDNPQFIRCLAELVKSHLNGTDSENNQIFMRCPGCQSEQCEITKKWILNQRI</sequence>
<name>A0A1R1PZ99_ZANCU</name>
<dbReference type="InterPro" id="IPR019772">
    <property type="entry name" value="Ferrochelatase_AS"/>
</dbReference>
<evidence type="ECO:0000256" key="2">
    <source>
        <dbReference type="ARBA" id="ARBA00007718"/>
    </source>
</evidence>
<evidence type="ECO:0000313" key="8">
    <source>
        <dbReference type="EMBL" id="OMH86298.1"/>
    </source>
</evidence>
<keyword evidence="4 7" id="KW-0350">Heme biosynthesis</keyword>
<keyword evidence="5 7" id="KW-0456">Lyase</keyword>
<dbReference type="SUPFAM" id="SSF53800">
    <property type="entry name" value="Chelatase"/>
    <property type="match status" value="1"/>
</dbReference>
<comment type="pathway">
    <text evidence="1 7">Porphyrin-containing compound metabolism; protoheme biosynthesis; protoheme from protoporphyrin-IX: step 1/1.</text>
</comment>
<organism evidence="8 9">
    <name type="scientific">Zancudomyces culisetae</name>
    <name type="common">Gut fungus</name>
    <name type="synonym">Smittium culisetae</name>
    <dbReference type="NCBI Taxonomy" id="1213189"/>
    <lineage>
        <taxon>Eukaryota</taxon>
        <taxon>Fungi</taxon>
        <taxon>Fungi incertae sedis</taxon>
        <taxon>Zoopagomycota</taxon>
        <taxon>Kickxellomycotina</taxon>
        <taxon>Harpellomycetes</taxon>
        <taxon>Harpellales</taxon>
        <taxon>Legeriomycetaceae</taxon>
        <taxon>Zancudomyces</taxon>
    </lineage>
</organism>
<dbReference type="CDD" id="cd00419">
    <property type="entry name" value="Ferrochelatase_C"/>
    <property type="match status" value="1"/>
</dbReference>
<dbReference type="GO" id="GO:0006783">
    <property type="term" value="P:heme biosynthetic process"/>
    <property type="evidence" value="ECO:0007669"/>
    <property type="project" value="UniProtKB-UniRule"/>
</dbReference>
<evidence type="ECO:0000256" key="1">
    <source>
        <dbReference type="ARBA" id="ARBA00004943"/>
    </source>
</evidence>
<comment type="catalytic activity">
    <reaction evidence="7">
        <text>heme b + 2 H(+) = protoporphyrin IX + Fe(2+)</text>
        <dbReference type="Rhea" id="RHEA:22584"/>
        <dbReference type="ChEBI" id="CHEBI:15378"/>
        <dbReference type="ChEBI" id="CHEBI:29033"/>
        <dbReference type="ChEBI" id="CHEBI:57306"/>
        <dbReference type="ChEBI" id="CHEBI:60344"/>
        <dbReference type="EC" id="4.98.1.1"/>
    </reaction>
</comment>
<dbReference type="CDD" id="cd03411">
    <property type="entry name" value="Ferrochelatase_N"/>
    <property type="match status" value="1"/>
</dbReference>
<dbReference type="UniPathway" id="UPA00252">
    <property type="reaction ID" value="UER00325"/>
</dbReference>
<dbReference type="OrthoDB" id="1323at2759"/>
<evidence type="ECO:0000313" key="9">
    <source>
        <dbReference type="Proteomes" id="UP000188320"/>
    </source>
</evidence>
<comment type="subcellular location">
    <subcellularLocation>
        <location evidence="7">Mitochondrion inner membrane</location>
    </subcellularLocation>
</comment>
<keyword evidence="9" id="KW-1185">Reference proteome</keyword>
<dbReference type="Proteomes" id="UP000188320">
    <property type="component" value="Unassembled WGS sequence"/>
</dbReference>
<dbReference type="PANTHER" id="PTHR11108">
    <property type="entry name" value="FERROCHELATASE"/>
    <property type="match status" value="1"/>
</dbReference>
<dbReference type="PANTHER" id="PTHR11108:SF1">
    <property type="entry name" value="FERROCHELATASE, MITOCHONDRIAL"/>
    <property type="match status" value="1"/>
</dbReference>
<protein>
    <recommendedName>
        <fullName evidence="7">Ferrochelatase</fullName>
        <ecNumber evidence="7">4.98.1.1</ecNumber>
    </recommendedName>
</protein>
<keyword evidence="6 7" id="KW-0627">Porphyrin biosynthesis</keyword>
<evidence type="ECO:0000256" key="5">
    <source>
        <dbReference type="ARBA" id="ARBA00023239"/>
    </source>
</evidence>
<evidence type="ECO:0000256" key="6">
    <source>
        <dbReference type="ARBA" id="ARBA00023244"/>
    </source>
</evidence>
<accession>A0A1R1PZ99</accession>
<dbReference type="GO" id="GO:0005743">
    <property type="term" value="C:mitochondrial inner membrane"/>
    <property type="evidence" value="ECO:0007669"/>
    <property type="project" value="UniProtKB-SubCell"/>
</dbReference>
<dbReference type="InterPro" id="IPR033659">
    <property type="entry name" value="Ferrochelatase_N"/>
</dbReference>
<gene>
    <name evidence="8" type="ORF">AX774_g190</name>
</gene>
<keyword evidence="7" id="KW-0496">Mitochondrion</keyword>
<comment type="caution">
    <text evidence="8">The sequence shown here is derived from an EMBL/GenBank/DDBJ whole genome shotgun (WGS) entry which is preliminary data.</text>
</comment>
<dbReference type="Pfam" id="PF00762">
    <property type="entry name" value="Ferrochelatase"/>
    <property type="match status" value="1"/>
</dbReference>
<dbReference type="EMBL" id="LSSK01000009">
    <property type="protein sequence ID" value="OMH86298.1"/>
    <property type="molecule type" value="Genomic_DNA"/>
</dbReference>
<keyword evidence="7" id="KW-0472">Membrane</keyword>
<dbReference type="GO" id="GO:0004325">
    <property type="term" value="F:ferrochelatase activity"/>
    <property type="evidence" value="ECO:0007669"/>
    <property type="project" value="UniProtKB-UniRule"/>
</dbReference>
<dbReference type="InterPro" id="IPR033644">
    <property type="entry name" value="Ferrochelatase_C"/>
</dbReference>